<dbReference type="OrthoDB" id="10010920at2759"/>
<comment type="subcellular location">
    <subcellularLocation>
        <location evidence="1">Membrane</location>
        <topology evidence="1">Multi-pass membrane protein</topology>
    </subcellularLocation>
</comment>
<feature type="compositionally biased region" description="Polar residues" evidence="5">
    <location>
        <begin position="45"/>
        <end position="56"/>
    </location>
</feature>
<reference evidence="6 7" key="1">
    <citation type="journal article" date="2019" name="Sci. Rep.">
        <title>Comparative genomics of chytrid fungi reveal insights into the obligate biotrophic and pathogenic lifestyle of Synchytrium endobioticum.</title>
        <authorList>
            <person name="van de Vossenberg B.T.L.H."/>
            <person name="Warris S."/>
            <person name="Nguyen H.D.T."/>
            <person name="van Gent-Pelzer M.P.E."/>
            <person name="Joly D.L."/>
            <person name="van de Geest H.C."/>
            <person name="Bonants P.J.M."/>
            <person name="Smith D.S."/>
            <person name="Levesque C.A."/>
            <person name="van der Lee T.A.J."/>
        </authorList>
    </citation>
    <scope>NUCLEOTIDE SEQUENCE [LARGE SCALE GENOMIC DNA]</scope>
    <source>
        <strain evidence="6 7">CBS 675.73</strain>
    </source>
</reference>
<feature type="compositionally biased region" description="Polar residues" evidence="5">
    <location>
        <begin position="304"/>
        <end position="322"/>
    </location>
</feature>
<evidence type="ECO:0000256" key="4">
    <source>
        <dbReference type="ARBA" id="ARBA00023136"/>
    </source>
</evidence>
<dbReference type="STRING" id="246404.A0A507EZW0"/>
<keyword evidence="2" id="KW-0812">Transmembrane</keyword>
<accession>A0A507EZW0</accession>
<dbReference type="Pfam" id="PF01741">
    <property type="entry name" value="MscL"/>
    <property type="match status" value="1"/>
</dbReference>
<feature type="compositionally biased region" description="Basic and acidic residues" evidence="5">
    <location>
        <begin position="97"/>
        <end position="111"/>
    </location>
</feature>
<feature type="region of interest" description="Disordered" evidence="5">
    <location>
        <begin position="1"/>
        <end position="133"/>
    </location>
</feature>
<dbReference type="AlphaFoldDB" id="A0A507EZW0"/>
<dbReference type="Gene3D" id="1.10.1200.120">
    <property type="entry name" value="Large-conductance mechanosensitive channel, MscL, domain 1"/>
    <property type="match status" value="1"/>
</dbReference>
<evidence type="ECO:0000256" key="2">
    <source>
        <dbReference type="ARBA" id="ARBA00022692"/>
    </source>
</evidence>
<name>A0A507EZW0_9FUNG</name>
<keyword evidence="3" id="KW-1133">Transmembrane helix</keyword>
<comment type="caution">
    <text evidence="6">The sequence shown here is derived from an EMBL/GenBank/DDBJ whole genome shotgun (WGS) entry which is preliminary data.</text>
</comment>
<dbReference type="PANTHER" id="PTHR30266:SF2">
    <property type="entry name" value="LARGE-CONDUCTANCE MECHANOSENSITIVE CHANNEL"/>
    <property type="match status" value="1"/>
</dbReference>
<keyword evidence="4" id="KW-0472">Membrane</keyword>
<dbReference type="GO" id="GO:0008381">
    <property type="term" value="F:mechanosensitive monoatomic ion channel activity"/>
    <property type="evidence" value="ECO:0007669"/>
    <property type="project" value="TreeGrafter"/>
</dbReference>
<evidence type="ECO:0008006" key="8">
    <source>
        <dbReference type="Google" id="ProtNLM"/>
    </source>
</evidence>
<evidence type="ECO:0000256" key="5">
    <source>
        <dbReference type="SAM" id="MobiDB-lite"/>
    </source>
</evidence>
<dbReference type="PANTHER" id="PTHR30266">
    <property type="entry name" value="MECHANOSENSITIVE CHANNEL MSCL"/>
    <property type="match status" value="1"/>
</dbReference>
<dbReference type="Proteomes" id="UP000320333">
    <property type="component" value="Unassembled WGS sequence"/>
</dbReference>
<evidence type="ECO:0000256" key="1">
    <source>
        <dbReference type="ARBA" id="ARBA00004141"/>
    </source>
</evidence>
<evidence type="ECO:0000256" key="3">
    <source>
        <dbReference type="ARBA" id="ARBA00022989"/>
    </source>
</evidence>
<proteinExistence type="predicted"/>
<keyword evidence="7" id="KW-1185">Reference proteome</keyword>
<evidence type="ECO:0000313" key="7">
    <source>
        <dbReference type="Proteomes" id="UP000320333"/>
    </source>
</evidence>
<dbReference type="InterPro" id="IPR036019">
    <property type="entry name" value="MscL_channel"/>
</dbReference>
<organism evidence="6 7">
    <name type="scientific">Chytriomyces confervae</name>
    <dbReference type="NCBI Taxonomy" id="246404"/>
    <lineage>
        <taxon>Eukaryota</taxon>
        <taxon>Fungi</taxon>
        <taxon>Fungi incertae sedis</taxon>
        <taxon>Chytridiomycota</taxon>
        <taxon>Chytridiomycota incertae sedis</taxon>
        <taxon>Chytridiomycetes</taxon>
        <taxon>Chytridiales</taxon>
        <taxon>Chytriomycetaceae</taxon>
        <taxon>Chytriomyces</taxon>
    </lineage>
</organism>
<feature type="compositionally biased region" description="Polar residues" evidence="5">
    <location>
        <begin position="18"/>
        <end position="28"/>
    </location>
</feature>
<gene>
    <name evidence="6" type="ORF">CcCBS67573_g07094</name>
</gene>
<dbReference type="SUPFAM" id="SSF81330">
    <property type="entry name" value="Gated mechanosensitive channel"/>
    <property type="match status" value="1"/>
</dbReference>
<dbReference type="GO" id="GO:0016020">
    <property type="term" value="C:membrane"/>
    <property type="evidence" value="ECO:0007669"/>
    <property type="project" value="UniProtKB-SubCell"/>
</dbReference>
<dbReference type="EMBL" id="QEAP01000344">
    <property type="protein sequence ID" value="TPX68668.1"/>
    <property type="molecule type" value="Genomic_DNA"/>
</dbReference>
<protein>
    <recommendedName>
        <fullName evidence="8">Large conductance mechanosensitive channel protein</fullName>
    </recommendedName>
</protein>
<feature type="region of interest" description="Disordered" evidence="5">
    <location>
        <begin position="298"/>
        <end position="331"/>
    </location>
</feature>
<dbReference type="InterPro" id="IPR037673">
    <property type="entry name" value="MSC/AndL"/>
</dbReference>
<evidence type="ECO:0000313" key="6">
    <source>
        <dbReference type="EMBL" id="TPX68668.1"/>
    </source>
</evidence>
<sequence>MTDPNTHHHRKSSSKSSAEGSPAQTDSISYRDSRDSESAAAVARSNDTIIEIQTQCDLDAAGDKSEGRSTVSKPRLTWSAEDGDHADSDLEGQYHLLQEEKQQRRSQNRENKRARKKEMLQKTQQHVKGGMKKTGKSIKQIVKEFFRFLGDGRIMDYAIGMVIGTAFTTVINSLVADLISPFIGMAIGTQLENFYVVLKKPPMNEICSDALYTNTTMNATIAALCTFNTPNEAHSLGVVTWNLGSFAQTLLNFFMVSLSVFAAIKSLKGVVGATRQHLKNLKTAPHHISQSLHNIGTALKKGSSHPQRTSSNSRKSGTSPTDRTPRVHVPPGLNATVIALPALETHVEHVVTVLPTKAINHEDTTAAQVAEPVQMHRTSEATTVALNAVPIPGSMPSHNRNPTFTANCDLKECLFCFNWIPARATRCGFCTSEMECSGKKKDKHKGGEWGGGGHAKDSGFNMQFGKDFPINIK</sequence>